<keyword evidence="3" id="KW-1185">Reference proteome</keyword>
<evidence type="ECO:0000313" key="3">
    <source>
        <dbReference type="Proteomes" id="UP000322530"/>
    </source>
</evidence>
<accession>A0A5A5TBN5</accession>
<evidence type="ECO:0000313" key="2">
    <source>
        <dbReference type="EMBL" id="GCF08433.1"/>
    </source>
</evidence>
<proteinExistence type="predicted"/>
<comment type="caution">
    <text evidence="2">The sequence shown here is derived from an EMBL/GenBank/DDBJ whole genome shotgun (WGS) entry which is preliminary data.</text>
</comment>
<protein>
    <recommendedName>
        <fullName evidence="4">SIR2-like domain-containing protein</fullName>
    </recommendedName>
</protein>
<evidence type="ECO:0000256" key="1">
    <source>
        <dbReference type="SAM" id="MobiDB-lite"/>
    </source>
</evidence>
<organism evidence="2 3">
    <name type="scientific">Dictyobacter arantiisoli</name>
    <dbReference type="NCBI Taxonomy" id="2014874"/>
    <lineage>
        <taxon>Bacteria</taxon>
        <taxon>Bacillati</taxon>
        <taxon>Chloroflexota</taxon>
        <taxon>Ktedonobacteria</taxon>
        <taxon>Ktedonobacterales</taxon>
        <taxon>Dictyobacteraceae</taxon>
        <taxon>Dictyobacter</taxon>
    </lineage>
</organism>
<sequence>MPDPQPITIEEIVKRLDMEKLNGNPTTLLLGSRAGGLFRSAHFYTVFLSFGDPGYANLSPHEKFKECYNLFHKYMRQSSETSIHALLQASVKDLEISKGDVGLVELVQQGYFSEIITTNIDDQLEKAFQQAGLREPFDVKVILPDKDIQATQYTSKYRITKVYGDLLSRRYDIKVRLDFLDGEHRHELETYLRRALAQNILMIGIDPSWDADILSLFPEKAGTIWFINEEDLQDKPLIAHLFAHRTVSYLTGPRGSYENFINILYRYLGPSVIPIHHKTTFEIMALLEQIRDEQQKTREIIDSTVEKFLTEMRHELKRSLQEVYTQQAIQAENGAPNLKERQGPDIPPAG</sequence>
<dbReference type="Proteomes" id="UP000322530">
    <property type="component" value="Unassembled WGS sequence"/>
</dbReference>
<reference evidence="2 3" key="1">
    <citation type="submission" date="2019-01" db="EMBL/GenBank/DDBJ databases">
        <title>Draft genome sequence of Dictyobacter sp. Uno17.</title>
        <authorList>
            <person name="Wang C.M."/>
            <person name="Zheng Y."/>
            <person name="Sakai Y."/>
            <person name="Abe K."/>
            <person name="Yokota A."/>
            <person name="Yabe S."/>
        </authorList>
    </citation>
    <scope>NUCLEOTIDE SEQUENCE [LARGE SCALE GENOMIC DNA]</scope>
    <source>
        <strain evidence="2 3">Uno17</strain>
    </source>
</reference>
<dbReference type="EMBL" id="BIXY01000024">
    <property type="protein sequence ID" value="GCF08433.1"/>
    <property type="molecule type" value="Genomic_DNA"/>
</dbReference>
<gene>
    <name evidence="2" type="ORF">KDI_19970</name>
</gene>
<dbReference type="AlphaFoldDB" id="A0A5A5TBN5"/>
<feature type="region of interest" description="Disordered" evidence="1">
    <location>
        <begin position="331"/>
        <end position="350"/>
    </location>
</feature>
<name>A0A5A5TBN5_9CHLR</name>
<dbReference type="RefSeq" id="WP_149401422.1">
    <property type="nucleotide sequence ID" value="NZ_BIXY01000024.1"/>
</dbReference>
<evidence type="ECO:0008006" key="4">
    <source>
        <dbReference type="Google" id="ProtNLM"/>
    </source>
</evidence>
<dbReference type="OrthoDB" id="530017at2"/>